<dbReference type="InterPro" id="IPR045713">
    <property type="entry name" value="DUF6069"/>
</dbReference>
<keyword evidence="1" id="KW-0472">Membrane</keyword>
<proteinExistence type="predicted"/>
<feature type="transmembrane region" description="Helical" evidence="1">
    <location>
        <begin position="115"/>
        <end position="136"/>
    </location>
</feature>
<dbReference type="EMBL" id="SNWQ01000017">
    <property type="protein sequence ID" value="TDO44121.1"/>
    <property type="molecule type" value="Genomic_DNA"/>
</dbReference>
<dbReference type="OrthoDB" id="5008026at2"/>
<keyword evidence="3" id="KW-1185">Reference proteome</keyword>
<dbReference type="Pfam" id="PF19545">
    <property type="entry name" value="DUF6069"/>
    <property type="match status" value="1"/>
</dbReference>
<evidence type="ECO:0000313" key="2">
    <source>
        <dbReference type="EMBL" id="TDO44121.1"/>
    </source>
</evidence>
<feature type="transmembrane region" description="Helical" evidence="1">
    <location>
        <begin position="21"/>
        <end position="38"/>
    </location>
</feature>
<accession>A0A4R6K706</accession>
<feature type="transmembrane region" description="Helical" evidence="1">
    <location>
        <begin position="89"/>
        <end position="109"/>
    </location>
</feature>
<reference evidence="2 3" key="1">
    <citation type="submission" date="2019-03" db="EMBL/GenBank/DDBJ databases">
        <title>Genomic Encyclopedia of Type Strains, Phase III (KMG-III): the genomes of soil and plant-associated and newly described type strains.</title>
        <authorList>
            <person name="Whitman W."/>
        </authorList>
    </citation>
    <scope>NUCLEOTIDE SEQUENCE [LARGE SCALE GENOMIC DNA]</scope>
    <source>
        <strain evidence="2 3">VKM Ac-2527</strain>
    </source>
</reference>
<keyword evidence="1" id="KW-1133">Transmembrane helix</keyword>
<evidence type="ECO:0000313" key="3">
    <source>
        <dbReference type="Proteomes" id="UP000295388"/>
    </source>
</evidence>
<evidence type="ECO:0000256" key="1">
    <source>
        <dbReference type="SAM" id="Phobius"/>
    </source>
</evidence>
<protein>
    <submittedName>
        <fullName evidence="2">Uncharacterized protein</fullName>
    </submittedName>
</protein>
<feature type="transmembrane region" description="Helical" evidence="1">
    <location>
        <begin position="58"/>
        <end position="77"/>
    </location>
</feature>
<sequence>MSAPALVPLGRSVSARRTARATAAVLAAVGAFLVWLVADPVAGVDFSVTRSGTTTVVDAGMVIGMSLGAALVGWAFLALLERFTARARTIWIGTAVVVLLLSLVMPFNSGEIDTAAQWSLLSMHLVVGAVLIPLYARTATAGGVG</sequence>
<gene>
    <name evidence="2" type="ORF">EV643_117144</name>
</gene>
<dbReference type="RefSeq" id="WP_133803639.1">
    <property type="nucleotide sequence ID" value="NZ_SNWQ01000017.1"/>
</dbReference>
<dbReference type="Proteomes" id="UP000295388">
    <property type="component" value="Unassembled WGS sequence"/>
</dbReference>
<name>A0A4R6K706_9ACTN</name>
<organism evidence="2 3">
    <name type="scientific">Kribbella caucasensis</name>
    <dbReference type="NCBI Taxonomy" id="2512215"/>
    <lineage>
        <taxon>Bacteria</taxon>
        <taxon>Bacillati</taxon>
        <taxon>Actinomycetota</taxon>
        <taxon>Actinomycetes</taxon>
        <taxon>Propionibacteriales</taxon>
        <taxon>Kribbellaceae</taxon>
        <taxon>Kribbella</taxon>
    </lineage>
</organism>
<comment type="caution">
    <text evidence="2">The sequence shown here is derived from an EMBL/GenBank/DDBJ whole genome shotgun (WGS) entry which is preliminary data.</text>
</comment>
<keyword evidence="1" id="KW-0812">Transmembrane</keyword>
<dbReference type="AlphaFoldDB" id="A0A4R6K706"/>